<dbReference type="InterPro" id="IPR038454">
    <property type="entry name" value="DnaA_N_sf"/>
</dbReference>
<sequence length="292" mass="31703">MTDAGNSTGLKLAAMDRAAEDPRLSHLDFRLFWLLCSASDRRTGVVRRRQSDLARRLDIHRRTVERCRDHLVALRYLKPIGDARPGYVMAYQIVTAENAAPAPHLETCGTSAASDAEDAAPALPAMRHQRRLDAAPAPQTCGRPTAYVPFTSQVTFPSDDRDTIDRPAPRQCSDALGAGLGQEQGKGLSEGSEDAPPEANGITDAGETVGLLNGTPLGTRLRQRIGEQAYLLWFDEVEQVSLSDGLLKLSAPARYIAARIESWFATDLAELTGAHRVKVILRKSKPPAEASP</sequence>
<evidence type="ECO:0000313" key="3">
    <source>
        <dbReference type="Proteomes" id="UP000181962"/>
    </source>
</evidence>
<proteinExistence type="predicted"/>
<reference evidence="2 3" key="1">
    <citation type="submission" date="2016-11" db="EMBL/GenBank/DDBJ databases">
        <title>Complete Genome Sequence of Bradyrhizobium sp. strain J5, an isolated from soybean nodule in Hokkaido.</title>
        <authorList>
            <person name="Kanehara K."/>
        </authorList>
    </citation>
    <scope>NUCLEOTIDE SEQUENCE [LARGE SCALE GENOMIC DNA]</scope>
    <source>
        <strain evidence="2 3">J5</strain>
    </source>
</reference>
<evidence type="ECO:0000313" key="2">
    <source>
        <dbReference type="EMBL" id="APG10177.1"/>
    </source>
</evidence>
<organism evidence="2 3">
    <name type="scientific">Bradyrhizobium japonicum</name>
    <dbReference type="NCBI Taxonomy" id="375"/>
    <lineage>
        <taxon>Bacteria</taxon>
        <taxon>Pseudomonadati</taxon>
        <taxon>Pseudomonadota</taxon>
        <taxon>Alphaproteobacteria</taxon>
        <taxon>Hyphomicrobiales</taxon>
        <taxon>Nitrobacteraceae</taxon>
        <taxon>Bradyrhizobium</taxon>
    </lineage>
</organism>
<dbReference type="AlphaFoldDB" id="A0A1L3FA41"/>
<protein>
    <submittedName>
        <fullName evidence="2">Uncharacterized protein</fullName>
    </submittedName>
</protein>
<feature type="region of interest" description="Disordered" evidence="1">
    <location>
        <begin position="154"/>
        <end position="207"/>
    </location>
</feature>
<dbReference type="Proteomes" id="UP000181962">
    <property type="component" value="Chromosome"/>
</dbReference>
<dbReference type="OrthoDB" id="9992651at2"/>
<dbReference type="Gene3D" id="3.30.300.180">
    <property type="match status" value="1"/>
</dbReference>
<dbReference type="EMBL" id="CP017637">
    <property type="protein sequence ID" value="APG10177.1"/>
    <property type="molecule type" value="Genomic_DNA"/>
</dbReference>
<feature type="compositionally biased region" description="Basic and acidic residues" evidence="1">
    <location>
        <begin position="158"/>
        <end position="168"/>
    </location>
</feature>
<gene>
    <name evidence="2" type="ORF">BKD09_17760</name>
</gene>
<name>A0A1L3FA41_BRAJP</name>
<accession>A0A1L3FA41</accession>
<dbReference type="RefSeq" id="WP_071911526.1">
    <property type="nucleotide sequence ID" value="NZ_CP017637.1"/>
</dbReference>
<evidence type="ECO:0000256" key="1">
    <source>
        <dbReference type="SAM" id="MobiDB-lite"/>
    </source>
</evidence>